<keyword evidence="2" id="KW-1185">Reference proteome</keyword>
<proteinExistence type="predicted"/>
<protein>
    <submittedName>
        <fullName evidence="1">Uncharacterized protein</fullName>
    </submittedName>
</protein>
<dbReference type="OrthoDB" id="4204771at2759"/>
<gene>
    <name evidence="1" type="ORF">EMPG_14889</name>
</gene>
<dbReference type="STRING" id="2060906.A0A0H1BE94"/>
<name>A0A0H1BE94_9EURO</name>
<sequence length="92" mass="10689">MMKTAEIYFKDKITLIDISVMLLSHIEIDEITLSVSDNKCQQSVSKMTIVYEKYAKKAHVNSKYISKTRSQSHNYTHLIIKSDSEILTYLNE</sequence>
<evidence type="ECO:0000313" key="2">
    <source>
        <dbReference type="Proteomes" id="UP000053573"/>
    </source>
</evidence>
<evidence type="ECO:0000313" key="1">
    <source>
        <dbReference type="EMBL" id="KLJ09685.1"/>
    </source>
</evidence>
<dbReference type="EMBL" id="LDEV01002287">
    <property type="protein sequence ID" value="KLJ09685.1"/>
    <property type="molecule type" value="Genomic_DNA"/>
</dbReference>
<dbReference type="AlphaFoldDB" id="A0A0H1BE94"/>
<dbReference type="Proteomes" id="UP000053573">
    <property type="component" value="Unassembled WGS sequence"/>
</dbReference>
<reference evidence="2" key="1">
    <citation type="journal article" date="2015" name="PLoS Genet.">
        <title>The dynamic genome and transcriptome of the human fungal pathogen Blastomyces and close relative Emmonsia.</title>
        <authorList>
            <person name="Munoz J.F."/>
            <person name="Gauthier G.M."/>
            <person name="Desjardins C.A."/>
            <person name="Gallo J.E."/>
            <person name="Holder J."/>
            <person name="Sullivan T.D."/>
            <person name="Marty A.J."/>
            <person name="Carmen J.C."/>
            <person name="Chen Z."/>
            <person name="Ding L."/>
            <person name="Gujja S."/>
            <person name="Magrini V."/>
            <person name="Misas E."/>
            <person name="Mitreva M."/>
            <person name="Priest M."/>
            <person name="Saif S."/>
            <person name="Whiston E.A."/>
            <person name="Young S."/>
            <person name="Zeng Q."/>
            <person name="Goldman W.E."/>
            <person name="Mardis E.R."/>
            <person name="Taylor J.W."/>
            <person name="McEwen J.G."/>
            <person name="Clay O.K."/>
            <person name="Klein B.S."/>
            <person name="Cuomo C.A."/>
        </authorList>
    </citation>
    <scope>NUCLEOTIDE SEQUENCE [LARGE SCALE GENOMIC DNA]</scope>
    <source>
        <strain evidence="2">UAMH 139</strain>
    </source>
</reference>
<organism evidence="1 2">
    <name type="scientific">Blastomyces silverae</name>
    <dbReference type="NCBI Taxonomy" id="2060906"/>
    <lineage>
        <taxon>Eukaryota</taxon>
        <taxon>Fungi</taxon>
        <taxon>Dikarya</taxon>
        <taxon>Ascomycota</taxon>
        <taxon>Pezizomycotina</taxon>
        <taxon>Eurotiomycetes</taxon>
        <taxon>Eurotiomycetidae</taxon>
        <taxon>Onygenales</taxon>
        <taxon>Ajellomycetaceae</taxon>
        <taxon>Blastomyces</taxon>
    </lineage>
</organism>
<accession>A0A0H1BE94</accession>
<comment type="caution">
    <text evidence="1">The sequence shown here is derived from an EMBL/GenBank/DDBJ whole genome shotgun (WGS) entry which is preliminary data.</text>
</comment>